<protein>
    <submittedName>
        <fullName evidence="2">Uncharacterized protein</fullName>
    </submittedName>
</protein>
<feature type="compositionally biased region" description="Low complexity" evidence="1">
    <location>
        <begin position="31"/>
        <end position="57"/>
    </location>
</feature>
<dbReference type="AlphaFoldDB" id="A0A8H5LHI4"/>
<sequence length="173" mass="18591">MPSSKSAVPNKKPALGSASSSKPIAIKKESGTTTTSSTTGTGAGAGATTKAPPAAKSDSSFFSAPKTQAQVTQLQKSTCTGEEGARCQCRPTVVHRSVPGGTEKYGQIETGFAVVFCCWSWRRCGRSFDASEYDYEREYGHSTSTRWNTREIGKEEEVGHLGSRWQPRVDKDD</sequence>
<name>A0A8H5LHI4_9AGAR</name>
<comment type="caution">
    <text evidence="2">The sequence shown here is derived from an EMBL/GenBank/DDBJ whole genome shotgun (WGS) entry which is preliminary data.</text>
</comment>
<reference evidence="2 3" key="1">
    <citation type="journal article" date="2020" name="ISME J.">
        <title>Uncovering the hidden diversity of litter-decomposition mechanisms in mushroom-forming fungi.</title>
        <authorList>
            <person name="Floudas D."/>
            <person name="Bentzer J."/>
            <person name="Ahren D."/>
            <person name="Johansson T."/>
            <person name="Persson P."/>
            <person name="Tunlid A."/>
        </authorList>
    </citation>
    <scope>NUCLEOTIDE SEQUENCE [LARGE SCALE GENOMIC DNA]</scope>
    <source>
        <strain evidence="2 3">CBS 291.85</strain>
    </source>
</reference>
<accession>A0A8H5LHI4</accession>
<evidence type="ECO:0000313" key="2">
    <source>
        <dbReference type="EMBL" id="KAF5357636.1"/>
    </source>
</evidence>
<feature type="region of interest" description="Disordered" evidence="1">
    <location>
        <begin position="1"/>
        <end position="68"/>
    </location>
</feature>
<evidence type="ECO:0000313" key="3">
    <source>
        <dbReference type="Proteomes" id="UP000559256"/>
    </source>
</evidence>
<proteinExistence type="predicted"/>
<organism evidence="2 3">
    <name type="scientific">Tetrapyrgos nigripes</name>
    <dbReference type="NCBI Taxonomy" id="182062"/>
    <lineage>
        <taxon>Eukaryota</taxon>
        <taxon>Fungi</taxon>
        <taxon>Dikarya</taxon>
        <taxon>Basidiomycota</taxon>
        <taxon>Agaricomycotina</taxon>
        <taxon>Agaricomycetes</taxon>
        <taxon>Agaricomycetidae</taxon>
        <taxon>Agaricales</taxon>
        <taxon>Marasmiineae</taxon>
        <taxon>Marasmiaceae</taxon>
        <taxon>Tetrapyrgos</taxon>
    </lineage>
</organism>
<gene>
    <name evidence="2" type="ORF">D9758_007508</name>
</gene>
<evidence type="ECO:0000256" key="1">
    <source>
        <dbReference type="SAM" id="MobiDB-lite"/>
    </source>
</evidence>
<dbReference type="EMBL" id="JAACJM010000050">
    <property type="protein sequence ID" value="KAF5357636.1"/>
    <property type="molecule type" value="Genomic_DNA"/>
</dbReference>
<dbReference type="Proteomes" id="UP000559256">
    <property type="component" value="Unassembled WGS sequence"/>
</dbReference>
<keyword evidence="3" id="KW-1185">Reference proteome</keyword>
<feature type="compositionally biased region" description="Polar residues" evidence="1">
    <location>
        <begin position="58"/>
        <end position="68"/>
    </location>
</feature>